<keyword evidence="2" id="KW-1185">Reference proteome</keyword>
<name>A0A916J3A4_9PROT</name>
<evidence type="ECO:0000313" key="1">
    <source>
        <dbReference type="EMBL" id="CAG4883186.1"/>
    </source>
</evidence>
<reference evidence="1" key="1">
    <citation type="submission" date="2021-04" db="EMBL/GenBank/DDBJ databases">
        <authorList>
            <person name="Hornung B."/>
        </authorList>
    </citation>
    <scope>NUCLEOTIDE SEQUENCE</scope>
    <source>
        <strain evidence="1">G5G6</strain>
    </source>
</reference>
<evidence type="ECO:0000313" key="2">
    <source>
        <dbReference type="Proteomes" id="UP000742786"/>
    </source>
</evidence>
<protein>
    <submittedName>
        <fullName evidence="1">Uncharacterized protein</fullName>
    </submittedName>
</protein>
<comment type="caution">
    <text evidence="1">The sequence shown here is derived from an EMBL/GenBank/DDBJ whole genome shotgun (WGS) entry which is preliminary data.</text>
</comment>
<accession>A0A916J3A4</accession>
<gene>
    <name evidence="1" type="ORF">GTOL_11068</name>
</gene>
<dbReference type="EMBL" id="CAJQUM010000001">
    <property type="protein sequence ID" value="CAG4883186.1"/>
    <property type="molecule type" value="Genomic_DNA"/>
</dbReference>
<proteinExistence type="predicted"/>
<organism evidence="1 2">
    <name type="scientific">Georgfuchsia toluolica</name>
    <dbReference type="NCBI Taxonomy" id="424218"/>
    <lineage>
        <taxon>Bacteria</taxon>
        <taxon>Pseudomonadati</taxon>
        <taxon>Pseudomonadota</taxon>
        <taxon>Betaproteobacteria</taxon>
        <taxon>Nitrosomonadales</taxon>
        <taxon>Sterolibacteriaceae</taxon>
        <taxon>Georgfuchsia</taxon>
    </lineage>
</organism>
<sequence>MIIKAEQNGRLRATILNLLFGFVLKQKFRRCLAGLIVVFRLSFDKKLLNAGVQPVKVAIQYCAHFIHCRFPSGCHHCRINAAP</sequence>
<dbReference type="AlphaFoldDB" id="A0A916J3A4"/>
<dbReference type="Proteomes" id="UP000742786">
    <property type="component" value="Unassembled WGS sequence"/>
</dbReference>